<gene>
    <name evidence="2" type="ORF">DCF15_15980</name>
</gene>
<evidence type="ECO:0000313" key="3">
    <source>
        <dbReference type="Proteomes" id="UP000249794"/>
    </source>
</evidence>
<evidence type="ECO:0000313" key="2">
    <source>
        <dbReference type="EMBL" id="PZO50303.1"/>
    </source>
</evidence>
<protein>
    <submittedName>
        <fullName evidence="2">Pilus assembly protein PilB</fullName>
    </submittedName>
</protein>
<dbReference type="InterPro" id="IPR027417">
    <property type="entry name" value="P-loop_NTPase"/>
</dbReference>
<name>A0A2W4WYT9_9CYAN</name>
<dbReference type="CDD" id="cd01983">
    <property type="entry name" value="SIMIBI"/>
    <property type="match status" value="1"/>
</dbReference>
<comment type="caution">
    <text evidence="2">The sequence shown here is derived from an EMBL/GenBank/DDBJ whole genome shotgun (WGS) entry which is preliminary data.</text>
</comment>
<dbReference type="SUPFAM" id="SSF52540">
    <property type="entry name" value="P-loop containing nucleoside triphosphate hydrolases"/>
    <property type="match status" value="1"/>
</dbReference>
<sequence>MTEEELITEIYSAFEPFLPPPEGTYVNCEAVRGRWNVVRELGNQITRSKLPTCQLYSGHRGVGKTTELLRLKDHLETKHYKVVYFAADDEDVEPQDTEYADVLFACTKNLVRSVPLAGTNPLIEWMRDRWQSLKELAVTEVEFDTLSFEQQVSQFSKITASVRAVPDIRRELRKRLNDSTPSLLAALNSFIAQARAQMPPPCKGIVIIADNLDRIAENKPDGRSNFDEIYLNRSEPMRGLDCHVIYTVPIQMIYSPRVTRLEDNYGKPDILPMVMVKSLAGEVNTVGLEKLREVIGRRLHSIDAQLPNFLVGYVFDSEATLNRLCMMSGGHMRVLMQLLQRSIDWIDELPITAEAAQIAIEEQRDTYRTALTGDRWAVLAQTHLCKRFDNEAMSLELLLNRCLIEYRYYDQAGGLRSWCDVHPLLLGFEQFQMALAKLKAKEPTAEPIAEDEG</sequence>
<reference evidence="2 3" key="2">
    <citation type="submission" date="2018-06" db="EMBL/GenBank/DDBJ databases">
        <title>Metagenomic assembly of (sub)arctic Cyanobacteria and their associated microbiome from non-axenic cultures.</title>
        <authorList>
            <person name="Baurain D."/>
        </authorList>
    </citation>
    <scope>NUCLEOTIDE SEQUENCE [LARGE SCALE GENOMIC DNA]</scope>
    <source>
        <strain evidence="2">ULC027bin1</strain>
    </source>
</reference>
<dbReference type="Pfam" id="PF13191">
    <property type="entry name" value="AAA_16"/>
    <property type="match status" value="1"/>
</dbReference>
<feature type="domain" description="Orc1-like AAA ATPase" evidence="1">
    <location>
        <begin position="33"/>
        <end position="218"/>
    </location>
</feature>
<dbReference type="AlphaFoldDB" id="A0A2W4WYT9"/>
<proteinExistence type="predicted"/>
<organism evidence="2 3">
    <name type="scientific">Phormidesmis priestleyi</name>
    <dbReference type="NCBI Taxonomy" id="268141"/>
    <lineage>
        <taxon>Bacteria</taxon>
        <taxon>Bacillati</taxon>
        <taxon>Cyanobacteriota</taxon>
        <taxon>Cyanophyceae</taxon>
        <taxon>Leptolyngbyales</taxon>
        <taxon>Leptolyngbyaceae</taxon>
        <taxon>Phormidesmis</taxon>
    </lineage>
</organism>
<accession>A0A2W4WYT9</accession>
<dbReference type="Proteomes" id="UP000249794">
    <property type="component" value="Unassembled WGS sequence"/>
</dbReference>
<dbReference type="EMBL" id="QBMP01000191">
    <property type="protein sequence ID" value="PZO50303.1"/>
    <property type="molecule type" value="Genomic_DNA"/>
</dbReference>
<evidence type="ECO:0000259" key="1">
    <source>
        <dbReference type="Pfam" id="PF13191"/>
    </source>
</evidence>
<dbReference type="InterPro" id="IPR041664">
    <property type="entry name" value="AAA_16"/>
</dbReference>
<reference evidence="3" key="1">
    <citation type="submission" date="2018-04" db="EMBL/GenBank/DDBJ databases">
        <authorList>
            <person name="Cornet L."/>
        </authorList>
    </citation>
    <scope>NUCLEOTIDE SEQUENCE [LARGE SCALE GENOMIC DNA]</scope>
</reference>